<evidence type="ECO:0000313" key="2">
    <source>
        <dbReference type="Proteomes" id="UP000075881"/>
    </source>
</evidence>
<evidence type="ECO:0000313" key="1">
    <source>
        <dbReference type="EnsemblMetazoa" id="ACHR014114-PA"/>
    </source>
</evidence>
<dbReference type="EnsemblMetazoa" id="ACHR014114-RA">
    <property type="protein sequence ID" value="ACHR014114-PA"/>
    <property type="gene ID" value="ACHR014114"/>
</dbReference>
<sequence>KEVFSDQWQDQLEHIAVSRISALVCCHVAHSCLRDGSTQKQISSKVTTQCAVSCVVVSGYYYCCWWCGS</sequence>
<name>A0A182KI14_9DIPT</name>
<dbReference type="VEuPathDB" id="VectorBase:ACHR014114"/>
<dbReference type="Proteomes" id="UP000075881">
    <property type="component" value="Unassembled WGS sequence"/>
</dbReference>
<accession>A0A182KI14</accession>
<reference evidence="1" key="2">
    <citation type="submission" date="2020-05" db="UniProtKB">
        <authorList>
            <consortium name="EnsemblMetazoa"/>
        </authorList>
    </citation>
    <scope>IDENTIFICATION</scope>
    <source>
        <strain evidence="1">ACHKN1017</strain>
    </source>
</reference>
<proteinExistence type="predicted"/>
<keyword evidence="2" id="KW-1185">Reference proteome</keyword>
<dbReference type="AlphaFoldDB" id="A0A182KI14"/>
<protein>
    <submittedName>
        <fullName evidence="1">Uncharacterized protein</fullName>
    </submittedName>
</protein>
<organism evidence="1 2">
    <name type="scientific">Anopheles christyi</name>
    <dbReference type="NCBI Taxonomy" id="43041"/>
    <lineage>
        <taxon>Eukaryota</taxon>
        <taxon>Metazoa</taxon>
        <taxon>Ecdysozoa</taxon>
        <taxon>Arthropoda</taxon>
        <taxon>Hexapoda</taxon>
        <taxon>Insecta</taxon>
        <taxon>Pterygota</taxon>
        <taxon>Neoptera</taxon>
        <taxon>Endopterygota</taxon>
        <taxon>Diptera</taxon>
        <taxon>Nematocera</taxon>
        <taxon>Culicoidea</taxon>
        <taxon>Culicidae</taxon>
        <taxon>Anophelinae</taxon>
        <taxon>Anopheles</taxon>
    </lineage>
</organism>
<reference evidence="2" key="1">
    <citation type="submission" date="2013-03" db="EMBL/GenBank/DDBJ databases">
        <title>The Genome Sequence of Anopheles christyi ACHKN1017.</title>
        <authorList>
            <consortium name="The Broad Institute Genomics Platform"/>
            <person name="Neafsey D.E."/>
            <person name="Besansky N."/>
            <person name="Walker B."/>
            <person name="Young S.K."/>
            <person name="Zeng Q."/>
            <person name="Gargeya S."/>
            <person name="Fitzgerald M."/>
            <person name="Haas B."/>
            <person name="Abouelleil A."/>
            <person name="Allen A.W."/>
            <person name="Alvarado L."/>
            <person name="Arachchi H.M."/>
            <person name="Berlin A.M."/>
            <person name="Chapman S.B."/>
            <person name="Gainer-Dewar J."/>
            <person name="Goldberg J."/>
            <person name="Griggs A."/>
            <person name="Gujja S."/>
            <person name="Hansen M."/>
            <person name="Howarth C."/>
            <person name="Imamovic A."/>
            <person name="Ireland A."/>
            <person name="Larimer J."/>
            <person name="McCowan C."/>
            <person name="Murphy C."/>
            <person name="Pearson M."/>
            <person name="Poon T.W."/>
            <person name="Priest M."/>
            <person name="Roberts A."/>
            <person name="Saif S."/>
            <person name="Shea T."/>
            <person name="Sisk P."/>
            <person name="Sykes S."/>
            <person name="Wortman J."/>
            <person name="Nusbaum C."/>
            <person name="Birren B."/>
        </authorList>
    </citation>
    <scope>NUCLEOTIDE SEQUENCE [LARGE SCALE GENOMIC DNA]</scope>
    <source>
        <strain evidence="2">ACHKN1017</strain>
    </source>
</reference>